<keyword evidence="3" id="KW-0963">Cytoplasm</keyword>
<evidence type="ECO:0000256" key="3">
    <source>
        <dbReference type="ARBA" id="ARBA00022490"/>
    </source>
</evidence>
<dbReference type="AlphaFoldDB" id="A0AAV9PK71"/>
<keyword evidence="5" id="KW-0804">Transcription</keyword>
<feature type="compositionally biased region" description="Low complexity" evidence="8">
    <location>
        <begin position="324"/>
        <end position="345"/>
    </location>
</feature>
<feature type="compositionally biased region" description="Low complexity" evidence="8">
    <location>
        <begin position="438"/>
        <end position="447"/>
    </location>
</feature>
<keyword evidence="4" id="KW-0805">Transcription regulation</keyword>
<evidence type="ECO:0000313" key="10">
    <source>
        <dbReference type="EMBL" id="KAK5173030.1"/>
    </source>
</evidence>
<evidence type="ECO:0000313" key="11">
    <source>
        <dbReference type="Proteomes" id="UP001337655"/>
    </source>
</evidence>
<feature type="compositionally biased region" description="Polar residues" evidence="8">
    <location>
        <begin position="458"/>
        <end position="470"/>
    </location>
</feature>
<dbReference type="GO" id="GO:0005634">
    <property type="term" value="C:nucleus"/>
    <property type="evidence" value="ECO:0007669"/>
    <property type="project" value="UniProtKB-SubCell"/>
</dbReference>
<proteinExistence type="inferred from homology"/>
<dbReference type="RefSeq" id="XP_064661748.1">
    <property type="nucleotide sequence ID" value="XM_064800409.1"/>
</dbReference>
<feature type="compositionally biased region" description="Polar residues" evidence="8">
    <location>
        <begin position="483"/>
        <end position="494"/>
    </location>
</feature>
<feature type="domain" description="Velvet" evidence="9">
    <location>
        <begin position="27"/>
        <end position="224"/>
    </location>
</feature>
<comment type="caution">
    <text evidence="10">The sequence shown here is derived from an EMBL/GenBank/DDBJ whole genome shotgun (WGS) entry which is preliminary data.</text>
</comment>
<dbReference type="Proteomes" id="UP001337655">
    <property type="component" value="Unassembled WGS sequence"/>
</dbReference>
<dbReference type="InterPro" id="IPR037525">
    <property type="entry name" value="Velvet_dom"/>
</dbReference>
<dbReference type="EMBL" id="JAVRRT010000004">
    <property type="protein sequence ID" value="KAK5173030.1"/>
    <property type="molecule type" value="Genomic_DNA"/>
</dbReference>
<feature type="compositionally biased region" description="Pro residues" evidence="8">
    <location>
        <begin position="381"/>
        <end position="399"/>
    </location>
</feature>
<feature type="compositionally biased region" description="Low complexity" evidence="8">
    <location>
        <begin position="354"/>
        <end position="372"/>
    </location>
</feature>
<evidence type="ECO:0000259" key="9">
    <source>
        <dbReference type="PROSITE" id="PS51821"/>
    </source>
</evidence>
<evidence type="ECO:0000256" key="6">
    <source>
        <dbReference type="ARBA" id="ARBA00023242"/>
    </source>
</evidence>
<protein>
    <submittedName>
        <fullName evidence="10">Velum formation- protein</fullName>
    </submittedName>
</protein>
<dbReference type="Pfam" id="PF11754">
    <property type="entry name" value="Velvet"/>
    <property type="match status" value="2"/>
</dbReference>
<feature type="region of interest" description="Disordered" evidence="8">
    <location>
        <begin position="1"/>
        <end position="25"/>
    </location>
</feature>
<dbReference type="GO" id="GO:0043455">
    <property type="term" value="P:regulation of secondary metabolic process"/>
    <property type="evidence" value="ECO:0007669"/>
    <property type="project" value="UniProtKB-ARBA"/>
</dbReference>
<keyword evidence="6" id="KW-0539">Nucleus</keyword>
<evidence type="ECO:0000256" key="4">
    <source>
        <dbReference type="ARBA" id="ARBA00023015"/>
    </source>
</evidence>
<evidence type="ECO:0000256" key="8">
    <source>
        <dbReference type="SAM" id="MobiDB-lite"/>
    </source>
</evidence>
<dbReference type="Gene3D" id="2.60.40.3960">
    <property type="entry name" value="Velvet domain"/>
    <property type="match status" value="1"/>
</dbReference>
<dbReference type="PANTHER" id="PTHR33572">
    <property type="entry name" value="SPORE DEVELOPMENT REGULATOR VOSA"/>
    <property type="match status" value="1"/>
</dbReference>
<feature type="region of interest" description="Disordered" evidence="8">
    <location>
        <begin position="230"/>
        <end position="623"/>
    </location>
</feature>
<evidence type="ECO:0000256" key="5">
    <source>
        <dbReference type="ARBA" id="ARBA00023163"/>
    </source>
</evidence>
<gene>
    <name evidence="10" type="primary">VEL1</name>
    <name evidence="10" type="ORF">LTR77_003152</name>
</gene>
<feature type="compositionally biased region" description="Polar residues" evidence="8">
    <location>
        <begin position="275"/>
        <end position="301"/>
    </location>
</feature>
<dbReference type="InterPro" id="IPR021740">
    <property type="entry name" value="Velvet"/>
</dbReference>
<sequence length="623" mass="68988">MESREGPGLKAVANETQSFASRTTREGKKYSYELLVLQQPTRARACGAGAKSSADRRPVDPPPIVRLKIFEVDDQSKNDVTFGMNANYFLFATLEQARVMANGRVGSQDQKGLTVLTGTPVAGMVCLERPDPAGYFIFPDLSVRHEGYYRLSFSLYEELREAKDEDQGEEVPRTNGNDGSHVTHRLEVKSKPFQVYSAKKFPGLTESTSLSRTVAEQGCRVRIRRDVRMRKREGKSGKDWEGYEDETADARARMSATPEAAGYAAHGFDPVPRPRSNSNTSHHSIAPSLTLSRRPSQQEMSQGYHPTAYGTAPHTPQSAYPQTSPYGASPASSYAQAPFVQQPSSMQPPPPQYQHPSYQQQPPMSQAAPPQHGYYSHGSAAPPPPPVTSYSPYPPPPPTYESQEQQHHRMSMEYNHPQHDHHRFSSQFTAPLPPPAVQPSYAPPSQSNYYAPPPPQHQPSYSTPQRSNSIGHKPLPLEPVQPPTRTTGASTPTSARAFYPENRSEKLPPIASLNHNMHGSKLEPAAPISTAPHSGYQATSAGSRLDSHKRGYGEVFREQHQPLRYGARPSESGNIYYPTPTEVDDNDSTGGSYEDSQRYANYRRADGRSGHRYLQQPEDEVHA</sequence>
<dbReference type="GO" id="GO:0051176">
    <property type="term" value="P:positive regulation of sulfur metabolic process"/>
    <property type="evidence" value="ECO:0007669"/>
    <property type="project" value="UniProtKB-ARBA"/>
</dbReference>
<dbReference type="GeneID" id="89924499"/>
<evidence type="ECO:0000256" key="1">
    <source>
        <dbReference type="ARBA" id="ARBA00004123"/>
    </source>
</evidence>
<dbReference type="PANTHER" id="PTHR33572:SF14">
    <property type="entry name" value="DEVELOPMENTAL AND SECONDARY METABOLISM REGULATOR VEA"/>
    <property type="match status" value="1"/>
</dbReference>
<feature type="compositionally biased region" description="Basic and acidic residues" evidence="8">
    <location>
        <begin position="545"/>
        <end position="561"/>
    </location>
</feature>
<evidence type="ECO:0000256" key="7">
    <source>
        <dbReference type="ARBA" id="ARBA00038005"/>
    </source>
</evidence>
<comment type="similarity">
    <text evidence="7">Belongs to the velvet family. VeA subfamily.</text>
</comment>
<feature type="region of interest" description="Disordered" evidence="8">
    <location>
        <begin position="163"/>
        <end position="182"/>
    </location>
</feature>
<comment type="subcellular location">
    <subcellularLocation>
        <location evidence="2">Cytoplasm</location>
    </subcellularLocation>
    <subcellularLocation>
        <location evidence="1">Nucleus</location>
    </subcellularLocation>
</comment>
<organism evidence="10 11">
    <name type="scientific">Saxophila tyrrhenica</name>
    <dbReference type="NCBI Taxonomy" id="1690608"/>
    <lineage>
        <taxon>Eukaryota</taxon>
        <taxon>Fungi</taxon>
        <taxon>Dikarya</taxon>
        <taxon>Ascomycota</taxon>
        <taxon>Pezizomycotina</taxon>
        <taxon>Dothideomycetes</taxon>
        <taxon>Dothideomycetidae</taxon>
        <taxon>Mycosphaerellales</taxon>
        <taxon>Extremaceae</taxon>
        <taxon>Saxophila</taxon>
    </lineage>
</organism>
<accession>A0AAV9PK71</accession>
<keyword evidence="11" id="KW-1185">Reference proteome</keyword>
<dbReference type="GO" id="GO:0005737">
    <property type="term" value="C:cytoplasm"/>
    <property type="evidence" value="ECO:0007669"/>
    <property type="project" value="UniProtKB-SubCell"/>
</dbReference>
<dbReference type="InterPro" id="IPR038491">
    <property type="entry name" value="Velvet_dom_sf"/>
</dbReference>
<dbReference type="GO" id="GO:0034250">
    <property type="term" value="P:positive regulation of amide metabolic process"/>
    <property type="evidence" value="ECO:0007669"/>
    <property type="project" value="UniProtKB-ARBA"/>
</dbReference>
<feature type="compositionally biased region" description="Polar residues" evidence="8">
    <location>
        <begin position="314"/>
        <end position="323"/>
    </location>
</feature>
<dbReference type="PROSITE" id="PS51821">
    <property type="entry name" value="VELVET"/>
    <property type="match status" value="1"/>
</dbReference>
<dbReference type="FunFam" id="2.60.40.3960:FF:000001">
    <property type="entry name" value="Sexual development activator VeA"/>
    <property type="match status" value="1"/>
</dbReference>
<evidence type="ECO:0000256" key="2">
    <source>
        <dbReference type="ARBA" id="ARBA00004496"/>
    </source>
</evidence>
<name>A0AAV9PK71_9PEZI</name>
<reference evidence="10 11" key="1">
    <citation type="submission" date="2023-08" db="EMBL/GenBank/DDBJ databases">
        <title>Black Yeasts Isolated from many extreme environments.</title>
        <authorList>
            <person name="Coleine C."/>
            <person name="Stajich J.E."/>
            <person name="Selbmann L."/>
        </authorList>
    </citation>
    <scope>NUCLEOTIDE SEQUENCE [LARGE SCALE GENOMIC DNA]</scope>
    <source>
        <strain evidence="10 11">CCFEE 5935</strain>
    </source>
</reference>